<protein>
    <submittedName>
        <fullName evidence="1">Uncharacterized protein</fullName>
    </submittedName>
</protein>
<feature type="non-terminal residue" evidence="1">
    <location>
        <position position="126"/>
    </location>
</feature>
<accession>A0A8D9GNX4</accession>
<proteinExistence type="predicted"/>
<sequence>RFSLLLQLLIKFPPLRQQWASKASWKVEDRLCSRRLLKLTLSISSKFAFSSMAKLPPPSLSSALFPRRQSRQNGRRRRAVLRRLRHTSPADALLHHKDGSLRGAEEQMVKLVESGVMRDGLGTHAV</sequence>
<dbReference type="EMBL" id="LS974619">
    <property type="protein sequence ID" value="CAG7884281.1"/>
    <property type="molecule type" value="Genomic_DNA"/>
</dbReference>
<dbReference type="Proteomes" id="UP000694005">
    <property type="component" value="Chromosome A03"/>
</dbReference>
<evidence type="ECO:0000313" key="2">
    <source>
        <dbReference type="Proteomes" id="UP000694005"/>
    </source>
</evidence>
<dbReference type="Gramene" id="A03p56240.2_BraZ1">
    <property type="protein sequence ID" value="A03p56240.2_BraZ1.CDS.1"/>
    <property type="gene ID" value="A03g56240.2_BraZ1"/>
</dbReference>
<name>A0A8D9GNX4_BRACM</name>
<dbReference type="AlphaFoldDB" id="A0A8D9GNX4"/>
<gene>
    <name evidence="1" type="ORF">BRAPAZ1V2_A03P56240.2</name>
</gene>
<evidence type="ECO:0000313" key="1">
    <source>
        <dbReference type="EMBL" id="CAG7884281.1"/>
    </source>
</evidence>
<organism evidence="1 2">
    <name type="scientific">Brassica campestris</name>
    <name type="common">Field mustard</name>
    <dbReference type="NCBI Taxonomy" id="3711"/>
    <lineage>
        <taxon>Eukaryota</taxon>
        <taxon>Viridiplantae</taxon>
        <taxon>Streptophyta</taxon>
        <taxon>Embryophyta</taxon>
        <taxon>Tracheophyta</taxon>
        <taxon>Spermatophyta</taxon>
        <taxon>Magnoliopsida</taxon>
        <taxon>eudicotyledons</taxon>
        <taxon>Gunneridae</taxon>
        <taxon>Pentapetalae</taxon>
        <taxon>rosids</taxon>
        <taxon>malvids</taxon>
        <taxon>Brassicales</taxon>
        <taxon>Brassicaceae</taxon>
        <taxon>Brassiceae</taxon>
        <taxon>Brassica</taxon>
    </lineage>
</organism>
<feature type="non-terminal residue" evidence="1">
    <location>
        <position position="1"/>
    </location>
</feature>
<reference evidence="1 2" key="1">
    <citation type="submission" date="2021-07" db="EMBL/GenBank/DDBJ databases">
        <authorList>
            <consortium name="Genoscope - CEA"/>
            <person name="William W."/>
        </authorList>
    </citation>
    <scope>NUCLEOTIDE SEQUENCE [LARGE SCALE GENOMIC DNA]</scope>
</reference>